<accession>A0A7Y4KVG8</accession>
<keyword evidence="2" id="KW-0732">Signal</keyword>
<feature type="compositionally biased region" description="Low complexity" evidence="1">
    <location>
        <begin position="21"/>
        <end position="32"/>
    </location>
</feature>
<feature type="compositionally biased region" description="Pro residues" evidence="1">
    <location>
        <begin position="33"/>
        <end position="46"/>
    </location>
</feature>
<evidence type="ECO:0000313" key="6">
    <source>
        <dbReference type="Proteomes" id="UP000553957"/>
    </source>
</evidence>
<feature type="chain" id="PRO_5044130720" description="PknH-like protein" evidence="2">
    <location>
        <begin position="24"/>
        <end position="240"/>
    </location>
</feature>
<comment type="caution">
    <text evidence="4">The sequence shown here is derived from an EMBL/GenBank/DDBJ whole genome shotgun (WGS) entry which is preliminary data.</text>
</comment>
<dbReference type="Proteomes" id="UP000553957">
    <property type="component" value="Unassembled WGS sequence"/>
</dbReference>
<feature type="region of interest" description="Disordered" evidence="1">
    <location>
        <begin position="21"/>
        <end position="90"/>
    </location>
</feature>
<reference evidence="3 6" key="2">
    <citation type="submission" date="2020-08" db="EMBL/GenBank/DDBJ databases">
        <title>Sequencing the genomes of 1000 actinobacteria strains.</title>
        <authorList>
            <person name="Klenk H.-P."/>
        </authorList>
    </citation>
    <scope>NUCLEOTIDE SEQUENCE [LARGE SCALE GENOMIC DNA]</scope>
    <source>
        <strain evidence="3 6">DSM 15626</strain>
    </source>
</reference>
<evidence type="ECO:0000313" key="4">
    <source>
        <dbReference type="EMBL" id="NOL39458.1"/>
    </source>
</evidence>
<dbReference type="Proteomes" id="UP000534306">
    <property type="component" value="Unassembled WGS sequence"/>
</dbReference>
<sequence length="240" mass="24506">MTRFLSFPFALTAALTLTLTACGGSDSPASTDSPPPSVAPSDPTPSGPVTRSEESLAKGLLELSDLPSGFTREEDDEPDSGTKPFGSSSSRCKPLVKLMNAAAAPAADFTAGRSFSGGPSGPYLDFSLDAMGTAEGVATLRAKYAEAVTDCPKISMRSEGGGSTVMQIDLLTAPEFGTEPLAFRLMGVDGPRRGLEYNTFLTGIGDVALSVEVMAGDEQILATAAEAAVVKAQSGLGSGQ</sequence>
<evidence type="ECO:0000256" key="1">
    <source>
        <dbReference type="SAM" id="MobiDB-lite"/>
    </source>
</evidence>
<dbReference type="PROSITE" id="PS51257">
    <property type="entry name" value="PROKAR_LIPOPROTEIN"/>
    <property type="match status" value="1"/>
</dbReference>
<evidence type="ECO:0000313" key="5">
    <source>
        <dbReference type="Proteomes" id="UP000534306"/>
    </source>
</evidence>
<dbReference type="RefSeq" id="WP_171671157.1">
    <property type="nucleotide sequence ID" value="NZ_BAAAGT010000003.1"/>
</dbReference>
<reference evidence="4 5" key="1">
    <citation type="submission" date="2020-05" db="EMBL/GenBank/DDBJ databases">
        <title>Genome sequence of Kribbella sandramycini ATCC 39419.</title>
        <authorList>
            <person name="Maclea K.S."/>
            <person name="Fair J.L."/>
        </authorList>
    </citation>
    <scope>NUCLEOTIDE SEQUENCE [LARGE SCALE GENOMIC DNA]</scope>
    <source>
        <strain evidence="4 5">ATCC 39419</strain>
    </source>
</reference>
<organism evidence="4 5">
    <name type="scientific">Kribbella sandramycini</name>
    <dbReference type="NCBI Taxonomy" id="60450"/>
    <lineage>
        <taxon>Bacteria</taxon>
        <taxon>Bacillati</taxon>
        <taxon>Actinomycetota</taxon>
        <taxon>Actinomycetes</taxon>
        <taxon>Propionibacteriales</taxon>
        <taxon>Kribbellaceae</taxon>
        <taxon>Kribbella</taxon>
    </lineage>
</organism>
<keyword evidence="5" id="KW-1185">Reference proteome</keyword>
<dbReference type="EMBL" id="JABJRC010000001">
    <property type="protein sequence ID" value="NOL39458.1"/>
    <property type="molecule type" value="Genomic_DNA"/>
</dbReference>
<dbReference type="AlphaFoldDB" id="A0A7Y4KVG8"/>
<evidence type="ECO:0000313" key="3">
    <source>
        <dbReference type="EMBL" id="MBB6567947.1"/>
    </source>
</evidence>
<proteinExistence type="predicted"/>
<feature type="signal peptide" evidence="2">
    <location>
        <begin position="1"/>
        <end position="23"/>
    </location>
</feature>
<dbReference type="EMBL" id="JACHKF010000001">
    <property type="protein sequence ID" value="MBB6567947.1"/>
    <property type="molecule type" value="Genomic_DNA"/>
</dbReference>
<name>A0A7Y4KVG8_9ACTN</name>
<evidence type="ECO:0008006" key="7">
    <source>
        <dbReference type="Google" id="ProtNLM"/>
    </source>
</evidence>
<gene>
    <name evidence="3" type="ORF">HNR71_003584</name>
    <name evidence="4" type="ORF">HPO96_04280</name>
</gene>
<evidence type="ECO:0000256" key="2">
    <source>
        <dbReference type="SAM" id="SignalP"/>
    </source>
</evidence>
<protein>
    <recommendedName>
        <fullName evidence="7">PknH-like protein</fullName>
    </recommendedName>
</protein>